<dbReference type="PANTHER" id="PTHR13903">
    <property type="entry name" value="PIRIN-RELATED"/>
    <property type="match status" value="1"/>
</dbReference>
<dbReference type="InterPro" id="IPR003829">
    <property type="entry name" value="Pirin_N_dom"/>
</dbReference>
<dbReference type="InterPro" id="IPR014710">
    <property type="entry name" value="RmlC-like_jellyroll"/>
</dbReference>
<dbReference type="InterPro" id="IPR012093">
    <property type="entry name" value="Pirin"/>
</dbReference>
<dbReference type="Pfam" id="PF05726">
    <property type="entry name" value="Pirin_C"/>
    <property type="match status" value="1"/>
</dbReference>
<feature type="domain" description="Pirin N-terminal" evidence="3">
    <location>
        <begin position="67"/>
        <end position="126"/>
    </location>
</feature>
<gene>
    <name evidence="5" type="ORF">ACFPMF_01560</name>
</gene>
<keyword evidence="6" id="KW-1185">Reference proteome</keyword>
<dbReference type="EMBL" id="JBHSMA010000001">
    <property type="protein sequence ID" value="MFC5407977.1"/>
    <property type="molecule type" value="Genomic_DNA"/>
</dbReference>
<dbReference type="PANTHER" id="PTHR13903:SF8">
    <property type="entry name" value="PIRIN"/>
    <property type="match status" value="1"/>
</dbReference>
<name>A0ABW0I9J9_9BACT</name>
<evidence type="ECO:0000259" key="4">
    <source>
        <dbReference type="Pfam" id="PF05726"/>
    </source>
</evidence>
<evidence type="ECO:0000259" key="3">
    <source>
        <dbReference type="Pfam" id="PF02678"/>
    </source>
</evidence>
<dbReference type="Pfam" id="PF02678">
    <property type="entry name" value="Pirin"/>
    <property type="match status" value="1"/>
</dbReference>
<dbReference type="CDD" id="cd02247">
    <property type="entry name" value="cupin_pirin_C"/>
    <property type="match status" value="1"/>
</dbReference>
<comment type="similarity">
    <text evidence="1 2">Belongs to the pirin family.</text>
</comment>
<dbReference type="InterPro" id="IPR011051">
    <property type="entry name" value="RmlC_Cupin_sf"/>
</dbReference>
<evidence type="ECO:0000313" key="6">
    <source>
        <dbReference type="Proteomes" id="UP001596106"/>
    </source>
</evidence>
<sequence>MEMQSTPSPTRIIERKLVTIHTPPARPGFLGPDHTARAVIQTGFSESDPFILLMDDRLDKKGGQPVGGPHPHAGFETVTLLLEGTMGDGEHQLKAGDFQMMTAGSGIVHTETIDRDTRMRLLQLWLNLPKKDRWASPRLQDLSAERVPKVVEDGLAIHLYSGSLAGISSPVQNYAPVIIADIRLQPGVTTVQHLPASYTAFLYAIEGSIQVGDDQTLHPDQVGWLNRFAEPVLSELKLTAGASGGRIILYAGQPQGDPIVSHGPFIADSEDDIRRLYTEFRRGKMNHVSSLPDAQKMKY</sequence>
<evidence type="ECO:0000313" key="5">
    <source>
        <dbReference type="EMBL" id="MFC5407977.1"/>
    </source>
</evidence>
<reference evidence="6" key="1">
    <citation type="journal article" date="2019" name="Int. J. Syst. Evol. Microbiol.">
        <title>The Global Catalogue of Microorganisms (GCM) 10K type strain sequencing project: providing services to taxonomists for standard genome sequencing and annotation.</title>
        <authorList>
            <consortium name="The Broad Institute Genomics Platform"/>
            <consortium name="The Broad Institute Genome Sequencing Center for Infectious Disease"/>
            <person name="Wu L."/>
            <person name="Ma J."/>
        </authorList>
    </citation>
    <scope>NUCLEOTIDE SEQUENCE [LARGE SCALE GENOMIC DNA]</scope>
    <source>
        <strain evidence="6">CCUG 55250</strain>
    </source>
</reference>
<dbReference type="PIRSF" id="PIRSF006232">
    <property type="entry name" value="Pirin"/>
    <property type="match status" value="1"/>
</dbReference>
<dbReference type="Proteomes" id="UP001596106">
    <property type="component" value="Unassembled WGS sequence"/>
</dbReference>
<accession>A0ABW0I9J9</accession>
<feature type="domain" description="Pirin C-terminal" evidence="4">
    <location>
        <begin position="180"/>
        <end position="285"/>
    </location>
</feature>
<evidence type="ECO:0000256" key="1">
    <source>
        <dbReference type="ARBA" id="ARBA00008416"/>
    </source>
</evidence>
<organism evidence="5 6">
    <name type="scientific">Larkinella bovis</name>
    <dbReference type="NCBI Taxonomy" id="683041"/>
    <lineage>
        <taxon>Bacteria</taxon>
        <taxon>Pseudomonadati</taxon>
        <taxon>Bacteroidota</taxon>
        <taxon>Cytophagia</taxon>
        <taxon>Cytophagales</taxon>
        <taxon>Spirosomataceae</taxon>
        <taxon>Larkinella</taxon>
    </lineage>
</organism>
<dbReference type="SUPFAM" id="SSF51182">
    <property type="entry name" value="RmlC-like cupins"/>
    <property type="match status" value="1"/>
</dbReference>
<proteinExistence type="inferred from homology"/>
<protein>
    <submittedName>
        <fullName evidence="5">Pirin family protein</fullName>
    </submittedName>
</protein>
<dbReference type="RefSeq" id="WP_379840667.1">
    <property type="nucleotide sequence ID" value="NZ_JBHSMA010000001.1"/>
</dbReference>
<evidence type="ECO:0000256" key="2">
    <source>
        <dbReference type="RuleBase" id="RU003457"/>
    </source>
</evidence>
<dbReference type="InterPro" id="IPR008778">
    <property type="entry name" value="Pirin_C_dom"/>
</dbReference>
<comment type="caution">
    <text evidence="5">The sequence shown here is derived from an EMBL/GenBank/DDBJ whole genome shotgun (WGS) entry which is preliminary data.</text>
</comment>
<dbReference type="Gene3D" id="2.60.120.10">
    <property type="entry name" value="Jelly Rolls"/>
    <property type="match status" value="2"/>
</dbReference>